<dbReference type="EMBL" id="HACA01029801">
    <property type="protein sequence ID" value="CDW47162.1"/>
    <property type="molecule type" value="Transcribed_RNA"/>
</dbReference>
<evidence type="ECO:0000256" key="23">
    <source>
        <dbReference type="SAM" id="Phobius"/>
    </source>
</evidence>
<dbReference type="InterPro" id="IPR036291">
    <property type="entry name" value="NAD(P)-bd_dom_sf"/>
</dbReference>
<comment type="catalytic activity">
    <reaction evidence="19">
        <text>resolvin D2 + NAD(+) = 16-oxoresolvin D2 + NADH + H(+)</text>
        <dbReference type="Rhea" id="RHEA:53588"/>
        <dbReference type="ChEBI" id="CHEBI:15378"/>
        <dbReference type="ChEBI" id="CHEBI:57540"/>
        <dbReference type="ChEBI" id="CHEBI:57945"/>
        <dbReference type="ChEBI" id="CHEBI:133367"/>
        <dbReference type="ChEBI" id="CHEBI:137498"/>
    </reaction>
    <physiologicalReaction direction="left-to-right" evidence="19">
        <dbReference type="Rhea" id="RHEA:53589"/>
    </physiologicalReaction>
</comment>
<dbReference type="EC" id="1.1.1.141" evidence="3"/>
<comment type="catalytic activity">
    <reaction evidence="14">
        <text>resolvin D1 + NAD(+) = 17-oxoresolvin D1 + NADH + H(+)</text>
        <dbReference type="Rhea" id="RHEA:50128"/>
        <dbReference type="ChEBI" id="CHEBI:15378"/>
        <dbReference type="ChEBI" id="CHEBI:57540"/>
        <dbReference type="ChEBI" id="CHEBI:57945"/>
        <dbReference type="ChEBI" id="CHEBI:132079"/>
        <dbReference type="ChEBI" id="CHEBI:132081"/>
    </reaction>
    <physiologicalReaction direction="left-to-right" evidence="14">
        <dbReference type="Rhea" id="RHEA:50129"/>
    </physiologicalReaction>
</comment>
<evidence type="ECO:0000256" key="12">
    <source>
        <dbReference type="ARBA" id="ARBA00048140"/>
    </source>
</evidence>
<dbReference type="GO" id="GO:0047034">
    <property type="term" value="F:15-hydroxyicosatetraenoate dehydrogenase activity"/>
    <property type="evidence" value="ECO:0007669"/>
    <property type="project" value="UniProtKB-EC"/>
</dbReference>
<evidence type="ECO:0000256" key="13">
    <source>
        <dbReference type="ARBA" id="ARBA00048144"/>
    </source>
</evidence>
<comment type="catalytic activity">
    <reaction evidence="13">
        <text>(11R)-hydroxy-(5Z,8Z,12E,14Z)-eicosatetraenoate + NAD(+) = 11-oxo-(5Z,8Z,12E,14Z)-eicosatetraenoate + NADH + H(+)</text>
        <dbReference type="Rhea" id="RHEA:48640"/>
        <dbReference type="ChEBI" id="CHEBI:15378"/>
        <dbReference type="ChEBI" id="CHEBI:57540"/>
        <dbReference type="ChEBI" id="CHEBI:57945"/>
        <dbReference type="ChEBI" id="CHEBI:78836"/>
        <dbReference type="ChEBI" id="CHEBI:90697"/>
    </reaction>
    <physiologicalReaction direction="left-to-right" evidence="13">
        <dbReference type="Rhea" id="RHEA:48641"/>
    </physiologicalReaction>
</comment>
<evidence type="ECO:0000256" key="10">
    <source>
        <dbReference type="ARBA" id="ARBA00047672"/>
    </source>
</evidence>
<evidence type="ECO:0000256" key="8">
    <source>
        <dbReference type="ARBA" id="ARBA00045705"/>
    </source>
</evidence>
<evidence type="ECO:0000256" key="4">
    <source>
        <dbReference type="ARBA" id="ARBA00039060"/>
    </source>
</evidence>
<comment type="catalytic activity">
    <reaction evidence="16">
        <text>lipoxin A4 + NAD(+) = 15-oxo-(5S,6R)-dihydroxy-(7E,9E,11Z,13E)-eicosatetraenoate + NADH + H(+)</text>
        <dbReference type="Rhea" id="RHEA:41572"/>
        <dbReference type="ChEBI" id="CHEBI:15378"/>
        <dbReference type="ChEBI" id="CHEBI:57540"/>
        <dbReference type="ChEBI" id="CHEBI:57945"/>
        <dbReference type="ChEBI" id="CHEBI:67026"/>
        <dbReference type="ChEBI" id="CHEBI:78311"/>
    </reaction>
    <physiologicalReaction direction="left-to-right" evidence="16">
        <dbReference type="Rhea" id="RHEA:41573"/>
    </physiologicalReaction>
</comment>
<feature type="non-terminal residue" evidence="24">
    <location>
        <position position="1"/>
    </location>
</feature>
<dbReference type="InterPro" id="IPR002347">
    <property type="entry name" value="SDR_fam"/>
</dbReference>
<dbReference type="PANTHER" id="PTHR44229:SF4">
    <property type="entry name" value="15-HYDROXYPROSTAGLANDIN DEHYDROGENASE [NAD(+)]"/>
    <property type="match status" value="1"/>
</dbReference>
<comment type="catalytic activity">
    <reaction evidence="20">
        <text>(15S)-hydroxy-(5Z,8Z,11Z,13E)-eicosatetraenoate + NAD(+) = 15-oxo-(5Z,8Z,11Z,13E)-eicosatetraenoate + NADH + H(+)</text>
        <dbReference type="Rhea" id="RHEA:23260"/>
        <dbReference type="ChEBI" id="CHEBI:15378"/>
        <dbReference type="ChEBI" id="CHEBI:57409"/>
        <dbReference type="ChEBI" id="CHEBI:57410"/>
        <dbReference type="ChEBI" id="CHEBI:57540"/>
        <dbReference type="ChEBI" id="CHEBI:57945"/>
        <dbReference type="EC" id="1.1.1.232"/>
    </reaction>
    <physiologicalReaction direction="left-to-right" evidence="20">
        <dbReference type="Rhea" id="RHEA:23261"/>
    </physiologicalReaction>
</comment>
<comment type="similarity">
    <text evidence="1 22">Belongs to the short-chain dehydrogenases/reductases (SDR) family.</text>
</comment>
<dbReference type="AlphaFoldDB" id="A0A0K2VAF6"/>
<evidence type="ECO:0000256" key="9">
    <source>
        <dbReference type="ARBA" id="ARBA00047325"/>
    </source>
</evidence>
<dbReference type="PANTHER" id="PTHR44229">
    <property type="entry name" value="15-HYDROXYPROSTAGLANDIN DEHYDROGENASE [NAD(+)]"/>
    <property type="match status" value="1"/>
</dbReference>
<proteinExistence type="inferred from homology"/>
<evidence type="ECO:0000256" key="16">
    <source>
        <dbReference type="ARBA" id="ARBA00048535"/>
    </source>
</evidence>
<dbReference type="PRINTS" id="PR00080">
    <property type="entry name" value="SDRFAMILY"/>
</dbReference>
<evidence type="ECO:0000256" key="18">
    <source>
        <dbReference type="ARBA" id="ARBA00048739"/>
    </source>
</evidence>
<dbReference type="OrthoDB" id="417891at2759"/>
<accession>A0A0K2VAF6</accession>
<evidence type="ECO:0000256" key="21">
    <source>
        <dbReference type="ARBA" id="ARBA00049188"/>
    </source>
</evidence>
<name>A0A0K2VAF6_LEPSM</name>
<dbReference type="Pfam" id="PF00106">
    <property type="entry name" value="adh_short"/>
    <property type="match status" value="1"/>
</dbReference>
<evidence type="ECO:0000256" key="19">
    <source>
        <dbReference type="ARBA" id="ARBA00048921"/>
    </source>
</evidence>
<evidence type="ECO:0000256" key="2">
    <source>
        <dbReference type="ARBA" id="ARBA00023002"/>
    </source>
</evidence>
<evidence type="ECO:0000256" key="22">
    <source>
        <dbReference type="RuleBase" id="RU000363"/>
    </source>
</evidence>
<comment type="catalytic activity">
    <reaction evidence="9">
        <text>prostaglandin E1 + NAD(+) = 15-oxoprostaglandin E1 + NADH + H(+)</text>
        <dbReference type="Rhea" id="RHEA:16477"/>
        <dbReference type="ChEBI" id="CHEBI:15378"/>
        <dbReference type="ChEBI" id="CHEBI:57397"/>
        <dbReference type="ChEBI" id="CHEBI:57401"/>
        <dbReference type="ChEBI" id="CHEBI:57540"/>
        <dbReference type="ChEBI" id="CHEBI:57945"/>
    </reaction>
    <physiologicalReaction direction="left-to-right" evidence="9">
        <dbReference type="Rhea" id="RHEA:16478"/>
    </physiologicalReaction>
</comment>
<dbReference type="Gene3D" id="3.40.50.720">
    <property type="entry name" value="NAD(P)-binding Rossmann-like Domain"/>
    <property type="match status" value="1"/>
</dbReference>
<dbReference type="PRINTS" id="PR00081">
    <property type="entry name" value="GDHRDH"/>
</dbReference>
<evidence type="ECO:0000256" key="14">
    <source>
        <dbReference type="ARBA" id="ARBA00048170"/>
    </source>
</evidence>
<comment type="catalytic activity">
    <reaction evidence="21">
        <text>resolvin E1 + NAD(+) = 18-oxo-resolvin E1 + NADH + H(+)</text>
        <dbReference type="Rhea" id="RHEA:49244"/>
        <dbReference type="ChEBI" id="CHEBI:15378"/>
        <dbReference type="ChEBI" id="CHEBI:57540"/>
        <dbReference type="ChEBI" id="CHEBI:57945"/>
        <dbReference type="ChEBI" id="CHEBI:91000"/>
        <dbReference type="ChEBI" id="CHEBI:91001"/>
    </reaction>
    <physiologicalReaction direction="left-to-right" evidence="21">
        <dbReference type="Rhea" id="RHEA:49245"/>
    </physiologicalReaction>
</comment>
<keyword evidence="23" id="KW-0812">Transmembrane</keyword>
<evidence type="ECO:0000256" key="6">
    <source>
        <dbReference type="ARBA" id="ARBA00041812"/>
    </source>
</evidence>
<feature type="transmembrane region" description="Helical" evidence="23">
    <location>
        <begin position="242"/>
        <end position="262"/>
    </location>
</feature>
<keyword evidence="23" id="KW-1133">Transmembrane helix</keyword>
<comment type="catalytic activity">
    <reaction evidence="18">
        <text>prostaglandin E2 + NAD(+) = 15-oxoprostaglandin E2 + NADH + H(+)</text>
        <dbReference type="Rhea" id="RHEA:11876"/>
        <dbReference type="ChEBI" id="CHEBI:15378"/>
        <dbReference type="ChEBI" id="CHEBI:57400"/>
        <dbReference type="ChEBI" id="CHEBI:57540"/>
        <dbReference type="ChEBI" id="CHEBI:57945"/>
        <dbReference type="ChEBI" id="CHEBI:606564"/>
        <dbReference type="EC" id="1.1.1.141"/>
    </reaction>
    <physiologicalReaction direction="left-to-right" evidence="18">
        <dbReference type="Rhea" id="RHEA:11877"/>
    </physiologicalReaction>
</comment>
<keyword evidence="2" id="KW-0560">Oxidoreductase</keyword>
<comment type="catalytic activity">
    <reaction evidence="12">
        <text>15-oxo-(5S,6R)-dihydroxy-(7E,9E,11Z)-eicosatrienoate + NADH + H(+) = (5S,6R,15S)-trihydroxy-(7E,9E,11Z)-eicosatrienoate + NAD(+)</text>
        <dbReference type="Rhea" id="RHEA:41596"/>
        <dbReference type="ChEBI" id="CHEBI:15378"/>
        <dbReference type="ChEBI" id="CHEBI:57540"/>
        <dbReference type="ChEBI" id="CHEBI:57945"/>
        <dbReference type="ChEBI" id="CHEBI:78325"/>
        <dbReference type="ChEBI" id="CHEBI:78329"/>
    </reaction>
    <physiologicalReaction direction="left-to-right" evidence="12">
        <dbReference type="Rhea" id="RHEA:41597"/>
    </physiologicalReaction>
</comment>
<reference evidence="24" key="1">
    <citation type="submission" date="2014-05" db="EMBL/GenBank/DDBJ databases">
        <authorList>
            <person name="Chronopoulou M."/>
        </authorList>
    </citation>
    <scope>NUCLEOTIDE SEQUENCE</scope>
    <source>
        <tissue evidence="24">Whole organism</tissue>
    </source>
</reference>
<evidence type="ECO:0000256" key="20">
    <source>
        <dbReference type="ARBA" id="ARBA00049151"/>
    </source>
</evidence>
<evidence type="ECO:0000256" key="7">
    <source>
        <dbReference type="ARBA" id="ARBA00042026"/>
    </source>
</evidence>
<comment type="catalytic activity">
    <reaction evidence="11">
        <text>14-hydroxy-(4Z,7Z,10Z,12E,16Z,19Z)-docosahexaenoate + NAD(+) = 14-oxo-(4Z,7Z,10Z,12E,16Z,19Z)-docosahexaenoate + NADH + H(+)</text>
        <dbReference type="Rhea" id="RHEA:48952"/>
        <dbReference type="ChEBI" id="CHEBI:15378"/>
        <dbReference type="ChEBI" id="CHEBI:57540"/>
        <dbReference type="ChEBI" id="CHEBI:57945"/>
        <dbReference type="ChEBI" id="CHEBI:90866"/>
        <dbReference type="ChEBI" id="CHEBI:90867"/>
    </reaction>
    <physiologicalReaction direction="left-to-right" evidence="11">
        <dbReference type="Rhea" id="RHEA:48953"/>
    </physiologicalReaction>
</comment>
<evidence type="ECO:0000256" key="5">
    <source>
        <dbReference type="ARBA" id="ARBA00040276"/>
    </source>
</evidence>
<organism evidence="24">
    <name type="scientific">Lepeophtheirus salmonis</name>
    <name type="common">Salmon louse</name>
    <name type="synonym">Caligus salmonis</name>
    <dbReference type="NCBI Taxonomy" id="72036"/>
    <lineage>
        <taxon>Eukaryota</taxon>
        <taxon>Metazoa</taxon>
        <taxon>Ecdysozoa</taxon>
        <taxon>Arthropoda</taxon>
        <taxon>Crustacea</taxon>
        <taxon>Multicrustacea</taxon>
        <taxon>Hexanauplia</taxon>
        <taxon>Copepoda</taxon>
        <taxon>Siphonostomatoida</taxon>
        <taxon>Caligidae</taxon>
        <taxon>Lepeophtheirus</taxon>
    </lineage>
</organism>
<evidence type="ECO:0000256" key="11">
    <source>
        <dbReference type="ARBA" id="ARBA00048008"/>
    </source>
</evidence>
<evidence type="ECO:0000313" key="24">
    <source>
        <dbReference type="EMBL" id="CDW47162.1"/>
    </source>
</evidence>
<dbReference type="EC" id="1.1.1.232" evidence="4"/>
<evidence type="ECO:0000256" key="3">
    <source>
        <dbReference type="ARBA" id="ARBA00038968"/>
    </source>
</evidence>
<comment type="catalytic activity">
    <reaction evidence="17">
        <text>prostaglandin A1 + NAD(+) = 15-oxo-prostaglandin A1 + NADH + H(+)</text>
        <dbReference type="Rhea" id="RHEA:41263"/>
        <dbReference type="ChEBI" id="CHEBI:15378"/>
        <dbReference type="ChEBI" id="CHEBI:57398"/>
        <dbReference type="ChEBI" id="CHEBI:57540"/>
        <dbReference type="ChEBI" id="CHEBI:57945"/>
        <dbReference type="ChEBI" id="CHEBI:85072"/>
    </reaction>
    <physiologicalReaction direction="left-to-right" evidence="17">
        <dbReference type="Rhea" id="RHEA:41264"/>
    </physiologicalReaction>
</comment>
<dbReference type="GO" id="GO:0016404">
    <property type="term" value="F:15-hydroxyprostaglandin dehydrogenase (NAD+) activity"/>
    <property type="evidence" value="ECO:0007669"/>
    <property type="project" value="UniProtKB-EC"/>
</dbReference>
<comment type="function">
    <text evidence="8">Catalyzes the NAD-dependent dehydrogenation (oxidation) of a broad array of hydroxylated polyunsaturated fatty acids (mainly eicosanoids and docosanoids, including prostaglandins, lipoxins and resolvins), yielding their corresponding keto (oxo) metabolites. Decreases the levels of the pro-proliferative prostaglandins such as prostaglandin E2 (whose activity is increased in cancer because of an increase in the expression of cyclooxygenase 2) and generates oxo-fatty acid products that can profoundly influence cell function by abrogating pro-inflammatory cytokine expression. Converts resolvins E1, D1 and D2 to their oxo products, which represents a mode of resolvin inactivation. Resolvin E1 plays important roles during the resolution phase of acute inflammation, while resolvins D1 and D2 have a unique role in obesity-induced adipose inflammation.</text>
</comment>
<comment type="catalytic activity">
    <reaction evidence="10">
        <text>resolvin D1 + NAD(+) = 8-oxoresolvin D1 + NADH + H(+)</text>
        <dbReference type="Rhea" id="RHEA:50124"/>
        <dbReference type="ChEBI" id="CHEBI:15378"/>
        <dbReference type="ChEBI" id="CHEBI:57540"/>
        <dbReference type="ChEBI" id="CHEBI:57945"/>
        <dbReference type="ChEBI" id="CHEBI:132079"/>
        <dbReference type="ChEBI" id="CHEBI:132080"/>
    </reaction>
    <physiologicalReaction direction="left-to-right" evidence="10">
        <dbReference type="Rhea" id="RHEA:50125"/>
    </physiologicalReaction>
</comment>
<evidence type="ECO:0000256" key="17">
    <source>
        <dbReference type="ARBA" id="ARBA00048611"/>
    </source>
</evidence>
<sequence>YFAMSESVVIITGSAKGLGKGFAQTLLKRGCFVALSDVSEEDGHQTLKEFQEVFGKDKVIFVQCDVRSKDDFERLWKETQRIFGKNVNVLVNNAGVNGNHASCLDINLYGVMNGVEIAHKEMQSAGSGLIINIGSMAGLVPNYKIMGNNYFVSKRGVVTLTRALGVASKNSGIKSSVLCPFFVDTDLANTPDIKKEVSRLGGQILSVERVVEAFDLLYENADVYNGKALVVTTDSPFFTMPIYNWNFIVWLVLGASFMKKLFPKMEVYSPGYQAFFILMNFGIFAFFFEIIIFLIKCFLL</sequence>
<dbReference type="SUPFAM" id="SSF51735">
    <property type="entry name" value="NAD(P)-binding Rossmann-fold domains"/>
    <property type="match status" value="1"/>
</dbReference>
<dbReference type="GO" id="GO:0005737">
    <property type="term" value="C:cytoplasm"/>
    <property type="evidence" value="ECO:0007669"/>
    <property type="project" value="TreeGrafter"/>
</dbReference>
<protein>
    <recommendedName>
        <fullName evidence="5">15-hydroxyprostaglandin dehydrogenase [NAD(+)]</fullName>
        <ecNumber evidence="3">1.1.1.141</ecNumber>
        <ecNumber evidence="4">1.1.1.232</ecNumber>
    </recommendedName>
    <alternativeName>
        <fullName evidence="7">Eicosanoid/docosanoid dehydrogenase [NAD(+)]</fullName>
    </alternativeName>
    <alternativeName>
        <fullName evidence="6">Prostaglandin dehydrogenase 1</fullName>
    </alternativeName>
</protein>
<keyword evidence="23" id="KW-0472">Membrane</keyword>
<evidence type="ECO:0000256" key="1">
    <source>
        <dbReference type="ARBA" id="ARBA00006484"/>
    </source>
</evidence>
<comment type="catalytic activity">
    <reaction evidence="15">
        <text>resolvin D2 + NAD(+) = 7-oxoresolvin D2 + NADH + H(+)</text>
        <dbReference type="Rhea" id="RHEA:53584"/>
        <dbReference type="ChEBI" id="CHEBI:15378"/>
        <dbReference type="ChEBI" id="CHEBI:57540"/>
        <dbReference type="ChEBI" id="CHEBI:57945"/>
        <dbReference type="ChEBI" id="CHEBI:133367"/>
        <dbReference type="ChEBI" id="CHEBI:137497"/>
    </reaction>
    <physiologicalReaction direction="left-to-right" evidence="15">
        <dbReference type="Rhea" id="RHEA:53585"/>
    </physiologicalReaction>
</comment>
<evidence type="ECO:0000256" key="15">
    <source>
        <dbReference type="ARBA" id="ARBA00048393"/>
    </source>
</evidence>
<feature type="transmembrane region" description="Helical" evidence="23">
    <location>
        <begin position="274"/>
        <end position="295"/>
    </location>
</feature>